<gene>
    <name evidence="2" type="ORF">DL89DRAFT_264294</name>
</gene>
<reference evidence="2 3" key="1">
    <citation type="submission" date="2016-07" db="EMBL/GenBank/DDBJ databases">
        <title>Pervasive Adenine N6-methylation of Active Genes in Fungi.</title>
        <authorList>
            <consortium name="DOE Joint Genome Institute"/>
            <person name="Mondo S.J."/>
            <person name="Dannebaum R.O."/>
            <person name="Kuo R.C."/>
            <person name="Labutti K."/>
            <person name="Haridas S."/>
            <person name="Kuo A."/>
            <person name="Salamov A."/>
            <person name="Ahrendt S.R."/>
            <person name="Lipzen A."/>
            <person name="Sullivan W."/>
            <person name="Andreopoulos W.B."/>
            <person name="Clum A."/>
            <person name="Lindquist E."/>
            <person name="Daum C."/>
            <person name="Ramamoorthy G.K."/>
            <person name="Gryganskyi A."/>
            <person name="Culley D."/>
            <person name="Magnuson J.K."/>
            <person name="James T.Y."/>
            <person name="O'Malley M.A."/>
            <person name="Stajich J.E."/>
            <person name="Spatafora J.W."/>
            <person name="Visel A."/>
            <person name="Grigoriev I.V."/>
        </authorList>
    </citation>
    <scope>NUCLEOTIDE SEQUENCE [LARGE SCALE GENOMIC DNA]</scope>
    <source>
        <strain evidence="2 3">ATCC 12442</strain>
    </source>
</reference>
<keyword evidence="1" id="KW-0732">Signal</keyword>
<dbReference type="GO" id="GO:0016788">
    <property type="term" value="F:hydrolase activity, acting on ester bonds"/>
    <property type="evidence" value="ECO:0007669"/>
    <property type="project" value="InterPro"/>
</dbReference>
<evidence type="ECO:0000313" key="2">
    <source>
        <dbReference type="EMBL" id="ORX74420.1"/>
    </source>
</evidence>
<dbReference type="GeneID" id="63802840"/>
<evidence type="ECO:0000256" key="1">
    <source>
        <dbReference type="SAM" id="SignalP"/>
    </source>
</evidence>
<sequence>MLVKTIAFSLAACASLVTAATIPPSKFVVFGASGEDNGSTAHLSTMSAYWNGRYSSGPVCSATHSTTIAYGGATTNNQFVYAQGKDGSIKSVKDAIADYLGNNTKETTTQRAGHYVLTDSGGNDVFYSLDSLAAGTDTPDAFASKLATYVYANVATLLDAGFRKIIIANIQPVGIMPITTDLGITDLGNTLETAIINAHKSALASLKTKYGSAASGVRIFDLASATRVANDYQLTDAMAINPADRQNLLGVVLYNWD</sequence>
<feature type="signal peptide" evidence="1">
    <location>
        <begin position="1"/>
        <end position="19"/>
    </location>
</feature>
<keyword evidence="3" id="KW-1185">Reference proteome</keyword>
<proteinExistence type="predicted"/>
<protein>
    <recommendedName>
        <fullName evidence="4">SGNH hydrolase</fullName>
    </recommendedName>
</protein>
<evidence type="ECO:0008006" key="4">
    <source>
        <dbReference type="Google" id="ProtNLM"/>
    </source>
</evidence>
<feature type="chain" id="PRO_5013095948" description="SGNH hydrolase" evidence="1">
    <location>
        <begin position="20"/>
        <end position="257"/>
    </location>
</feature>
<dbReference type="InterPro" id="IPR001087">
    <property type="entry name" value="GDSL"/>
</dbReference>
<dbReference type="EMBL" id="MCFD01000001">
    <property type="protein sequence ID" value="ORX74420.1"/>
    <property type="molecule type" value="Genomic_DNA"/>
</dbReference>
<accession>A0A1Y1WLH5</accession>
<dbReference type="STRING" id="61395.A0A1Y1WLH5"/>
<dbReference type="OrthoDB" id="1600564at2759"/>
<name>A0A1Y1WLH5_9FUNG</name>
<dbReference type="Gene3D" id="3.40.50.1110">
    <property type="entry name" value="SGNH hydrolase"/>
    <property type="match status" value="1"/>
</dbReference>
<dbReference type="InterPro" id="IPR036514">
    <property type="entry name" value="SGNH_hydro_sf"/>
</dbReference>
<comment type="caution">
    <text evidence="2">The sequence shown here is derived from an EMBL/GenBank/DDBJ whole genome shotgun (WGS) entry which is preliminary data.</text>
</comment>
<organism evidence="2 3">
    <name type="scientific">Linderina pennispora</name>
    <dbReference type="NCBI Taxonomy" id="61395"/>
    <lineage>
        <taxon>Eukaryota</taxon>
        <taxon>Fungi</taxon>
        <taxon>Fungi incertae sedis</taxon>
        <taxon>Zoopagomycota</taxon>
        <taxon>Kickxellomycotina</taxon>
        <taxon>Kickxellomycetes</taxon>
        <taxon>Kickxellales</taxon>
        <taxon>Kickxellaceae</taxon>
        <taxon>Linderina</taxon>
    </lineage>
</organism>
<dbReference type="Pfam" id="PF00657">
    <property type="entry name" value="Lipase_GDSL"/>
    <property type="match status" value="1"/>
</dbReference>
<dbReference type="Proteomes" id="UP000193922">
    <property type="component" value="Unassembled WGS sequence"/>
</dbReference>
<dbReference type="RefSeq" id="XP_040747631.1">
    <property type="nucleotide sequence ID" value="XM_040886192.1"/>
</dbReference>
<evidence type="ECO:0000313" key="3">
    <source>
        <dbReference type="Proteomes" id="UP000193922"/>
    </source>
</evidence>
<dbReference type="AlphaFoldDB" id="A0A1Y1WLH5"/>